<dbReference type="GO" id="GO:0003676">
    <property type="term" value="F:nucleic acid binding"/>
    <property type="evidence" value="ECO:0007669"/>
    <property type="project" value="InterPro"/>
</dbReference>
<dbReference type="EMBL" id="QXFY01000091">
    <property type="protein sequence ID" value="KAE9357579.1"/>
    <property type="molecule type" value="Genomic_DNA"/>
</dbReference>
<gene>
    <name evidence="2" type="ORF">PF008_g3097</name>
</gene>
<evidence type="ECO:0000313" key="3">
    <source>
        <dbReference type="Proteomes" id="UP000486351"/>
    </source>
</evidence>
<dbReference type="PANTHER" id="PTHR42648:SF28">
    <property type="entry name" value="TRANSPOSON-ENCODED PROTEIN WITH RIBONUCLEASE H-LIKE AND RETROVIRUS ZINC FINGER-LIKE DOMAINS"/>
    <property type="match status" value="1"/>
</dbReference>
<dbReference type="InterPro" id="IPR012337">
    <property type="entry name" value="RNaseH-like_sf"/>
</dbReference>
<evidence type="ECO:0000259" key="1">
    <source>
        <dbReference type="PROSITE" id="PS50994"/>
    </source>
</evidence>
<dbReference type="PROSITE" id="PS50994">
    <property type="entry name" value="INTEGRASE"/>
    <property type="match status" value="1"/>
</dbReference>
<dbReference type="InterPro" id="IPR036397">
    <property type="entry name" value="RNaseH_sf"/>
</dbReference>
<accession>A0A6G0SFX7</accession>
<comment type="caution">
    <text evidence="2">The sequence shown here is derived from an EMBL/GenBank/DDBJ whole genome shotgun (WGS) entry which is preliminary data.</text>
</comment>
<proteinExistence type="predicted"/>
<dbReference type="Gene3D" id="3.30.420.10">
    <property type="entry name" value="Ribonuclease H-like superfamily/Ribonuclease H"/>
    <property type="match status" value="1"/>
</dbReference>
<sequence length="172" mass="19935">MVDNGLVKGMMLRQRVHVDCEDFQLGKQRKPPAKKHIDREISRNNEVIFADLLFPEQDEPVLVIVDGYTRFTTVYPLKTKNAPEGNVEMIRYIEWAIRQHPTCKVKKVITDGGGEFENDEMKLWYQSKGIEFLPNPPHDEDHDDSSRLPYVAEDARLEDGGLRAEQVLPRHH</sequence>
<name>A0A6G0SFX7_9STRA</name>
<dbReference type="SUPFAM" id="SSF53098">
    <property type="entry name" value="Ribonuclease H-like"/>
    <property type="match status" value="1"/>
</dbReference>
<evidence type="ECO:0000313" key="2">
    <source>
        <dbReference type="EMBL" id="KAE9357579.1"/>
    </source>
</evidence>
<dbReference type="InterPro" id="IPR001584">
    <property type="entry name" value="Integrase_cat-core"/>
</dbReference>
<protein>
    <recommendedName>
        <fullName evidence="1">Integrase catalytic domain-containing protein</fullName>
    </recommendedName>
</protein>
<dbReference type="InterPro" id="IPR039537">
    <property type="entry name" value="Retrotran_Ty1/copia-like"/>
</dbReference>
<dbReference type="Proteomes" id="UP000486351">
    <property type="component" value="Unassembled WGS sequence"/>
</dbReference>
<feature type="domain" description="Integrase catalytic" evidence="1">
    <location>
        <begin position="28"/>
        <end position="140"/>
    </location>
</feature>
<organism evidence="2 3">
    <name type="scientific">Phytophthora fragariae</name>
    <dbReference type="NCBI Taxonomy" id="53985"/>
    <lineage>
        <taxon>Eukaryota</taxon>
        <taxon>Sar</taxon>
        <taxon>Stramenopiles</taxon>
        <taxon>Oomycota</taxon>
        <taxon>Peronosporomycetes</taxon>
        <taxon>Peronosporales</taxon>
        <taxon>Peronosporaceae</taxon>
        <taxon>Phytophthora</taxon>
    </lineage>
</organism>
<dbReference type="PANTHER" id="PTHR42648">
    <property type="entry name" value="TRANSPOSASE, PUTATIVE-RELATED"/>
    <property type="match status" value="1"/>
</dbReference>
<reference evidence="2 3" key="1">
    <citation type="submission" date="2018-09" db="EMBL/GenBank/DDBJ databases">
        <title>Genomic investigation of the strawberry pathogen Phytophthora fragariae indicates pathogenicity is determined by transcriptional variation in three key races.</title>
        <authorList>
            <person name="Adams T.M."/>
            <person name="Armitage A.D."/>
            <person name="Sobczyk M.K."/>
            <person name="Bates H.J."/>
            <person name="Dunwell J.M."/>
            <person name="Nellist C.F."/>
            <person name="Harrison R.J."/>
        </authorList>
    </citation>
    <scope>NUCLEOTIDE SEQUENCE [LARGE SCALE GENOMIC DNA]</scope>
    <source>
        <strain evidence="2 3">NOV-77</strain>
    </source>
</reference>
<dbReference type="AlphaFoldDB" id="A0A6G0SFX7"/>
<dbReference type="GO" id="GO:0015074">
    <property type="term" value="P:DNA integration"/>
    <property type="evidence" value="ECO:0007669"/>
    <property type="project" value="InterPro"/>
</dbReference>